<reference evidence="3 4" key="1">
    <citation type="journal article" date="2014" name="PLoS Genet.">
        <title>Phylogenetically driven sequencing of extremely halophilic archaea reveals strategies for static and dynamic osmo-response.</title>
        <authorList>
            <person name="Becker E.A."/>
            <person name="Seitzer P.M."/>
            <person name="Tritt A."/>
            <person name="Larsen D."/>
            <person name="Krusor M."/>
            <person name="Yao A.I."/>
            <person name="Wu D."/>
            <person name="Madern D."/>
            <person name="Eisen J.A."/>
            <person name="Darling A.E."/>
            <person name="Facciotti M.T."/>
        </authorList>
    </citation>
    <scope>NUCLEOTIDE SEQUENCE [LARGE SCALE GENOMIC DNA]</scope>
    <source>
        <strain evidence="3 4">JCM 14848</strain>
    </source>
</reference>
<dbReference type="Proteomes" id="UP000011513">
    <property type="component" value="Unassembled WGS sequence"/>
</dbReference>
<keyword evidence="4" id="KW-1185">Reference proteome</keyword>
<dbReference type="InParanoid" id="M0D974"/>
<evidence type="ECO:0000259" key="2">
    <source>
        <dbReference type="Pfam" id="PF26073"/>
    </source>
</evidence>
<sequence length="162" mass="17975">MASERTTQIDTTDYATTTPDSEAPWSDLEVAIPNDRDHASLVALVECALVELTHEAVGAVFVSHQVWGTNRTQYVAVDDVSEQFQKRHFDARLGWHETIVPRETVRDALITQLTRSTTTPVDTQEAAAGKPGTFTVKPVRDFQTPSRLVLTNTSDRDRHSVG</sequence>
<dbReference type="RefSeq" id="WP_008385895.1">
    <property type="nucleotide sequence ID" value="NZ_AOIV01000021.1"/>
</dbReference>
<organism evidence="3 4">
    <name type="scientific">Halogeometricum pallidum JCM 14848</name>
    <dbReference type="NCBI Taxonomy" id="1227487"/>
    <lineage>
        <taxon>Archaea</taxon>
        <taxon>Methanobacteriati</taxon>
        <taxon>Methanobacteriota</taxon>
        <taxon>Stenosarchaea group</taxon>
        <taxon>Halobacteria</taxon>
        <taxon>Halobacteriales</taxon>
        <taxon>Haloferacaceae</taxon>
        <taxon>Halogeometricum</taxon>
    </lineage>
</organism>
<comment type="caution">
    <text evidence="3">The sequence shown here is derived from an EMBL/GenBank/DDBJ whole genome shotgun (WGS) entry which is preliminary data.</text>
</comment>
<dbReference type="eggNOG" id="arCOG07578">
    <property type="taxonomic scope" value="Archaea"/>
</dbReference>
<protein>
    <recommendedName>
        <fullName evidence="2">DUF8030 domain-containing protein</fullName>
    </recommendedName>
</protein>
<dbReference type="Pfam" id="PF26073">
    <property type="entry name" value="DUF8030"/>
    <property type="match status" value="1"/>
</dbReference>
<accession>M0D974</accession>
<feature type="compositionally biased region" description="Low complexity" evidence="1">
    <location>
        <begin position="1"/>
        <end position="20"/>
    </location>
</feature>
<evidence type="ECO:0000256" key="1">
    <source>
        <dbReference type="SAM" id="MobiDB-lite"/>
    </source>
</evidence>
<dbReference type="AlphaFoldDB" id="M0D974"/>
<dbReference type="InterPro" id="IPR058343">
    <property type="entry name" value="DUF8030"/>
</dbReference>
<dbReference type="OrthoDB" id="217673at2157"/>
<gene>
    <name evidence="3" type="ORF">C474_08777</name>
</gene>
<feature type="domain" description="DUF8030" evidence="2">
    <location>
        <begin position="45"/>
        <end position="144"/>
    </location>
</feature>
<proteinExistence type="predicted"/>
<evidence type="ECO:0000313" key="4">
    <source>
        <dbReference type="Proteomes" id="UP000011513"/>
    </source>
</evidence>
<evidence type="ECO:0000313" key="3">
    <source>
        <dbReference type="EMBL" id="ELZ31383.1"/>
    </source>
</evidence>
<dbReference type="EMBL" id="AOIV01000021">
    <property type="protein sequence ID" value="ELZ31383.1"/>
    <property type="molecule type" value="Genomic_DNA"/>
</dbReference>
<feature type="region of interest" description="Disordered" evidence="1">
    <location>
        <begin position="1"/>
        <end position="23"/>
    </location>
</feature>
<name>M0D974_HALPD</name>